<dbReference type="GO" id="GO:0003729">
    <property type="term" value="F:mRNA binding"/>
    <property type="evidence" value="ECO:0007669"/>
    <property type="project" value="InterPro"/>
</dbReference>
<sequence length="175" mass="19242">MRAQSPSVCPANSSSLRKTVARPCSAPVVLRDAPAAAVYNVSLAYYRQEAFKAARVLFEKTVRTNPSFDKAWVSYAMMEKRASLASSQAERFARCRAVLQRGLQLNPCSPRLLQAFGLMELQRGNWLAALMLLERSVRIEPRLQPVLNWALVSGAGGVVGQLLYALNNLLCSMPG</sequence>
<keyword evidence="3" id="KW-1185">Reference proteome</keyword>
<protein>
    <submittedName>
        <fullName evidence="2">Uncharacterized protein</fullName>
    </submittedName>
</protein>
<dbReference type="GO" id="GO:0006397">
    <property type="term" value="P:mRNA processing"/>
    <property type="evidence" value="ECO:0007669"/>
    <property type="project" value="InterPro"/>
</dbReference>
<dbReference type="PROSITE" id="PS50005">
    <property type="entry name" value="TPR"/>
    <property type="match status" value="1"/>
</dbReference>
<dbReference type="PANTHER" id="PTHR44917:SF1">
    <property type="entry name" value="PROTEIN HIGH CHLOROPHYLL FLUORESCENT 107"/>
    <property type="match status" value="1"/>
</dbReference>
<dbReference type="InterPro" id="IPR003107">
    <property type="entry name" value="HAT"/>
</dbReference>
<dbReference type="GO" id="GO:0006417">
    <property type="term" value="P:regulation of translation"/>
    <property type="evidence" value="ECO:0007669"/>
    <property type="project" value="TreeGrafter"/>
</dbReference>
<dbReference type="GO" id="GO:0003727">
    <property type="term" value="F:single-stranded RNA binding"/>
    <property type="evidence" value="ECO:0007669"/>
    <property type="project" value="TreeGrafter"/>
</dbReference>
<evidence type="ECO:0000256" key="1">
    <source>
        <dbReference type="PROSITE-ProRule" id="PRU00339"/>
    </source>
</evidence>
<evidence type="ECO:0000313" key="2">
    <source>
        <dbReference type="EMBL" id="GFH08927.1"/>
    </source>
</evidence>
<dbReference type="EMBL" id="BLLF01000195">
    <property type="protein sequence ID" value="GFH08927.1"/>
    <property type="molecule type" value="Genomic_DNA"/>
</dbReference>
<dbReference type="SUPFAM" id="SSF48452">
    <property type="entry name" value="TPR-like"/>
    <property type="match status" value="1"/>
</dbReference>
<dbReference type="InterPro" id="IPR044624">
    <property type="entry name" value="Mbb1-like"/>
</dbReference>
<proteinExistence type="predicted"/>
<organism evidence="2 3">
    <name type="scientific">Haematococcus lacustris</name>
    <name type="common">Green alga</name>
    <name type="synonym">Haematococcus pluvialis</name>
    <dbReference type="NCBI Taxonomy" id="44745"/>
    <lineage>
        <taxon>Eukaryota</taxon>
        <taxon>Viridiplantae</taxon>
        <taxon>Chlorophyta</taxon>
        <taxon>core chlorophytes</taxon>
        <taxon>Chlorophyceae</taxon>
        <taxon>CS clade</taxon>
        <taxon>Chlamydomonadales</taxon>
        <taxon>Haematococcaceae</taxon>
        <taxon>Haematococcus</taxon>
    </lineage>
</organism>
<evidence type="ECO:0000313" key="3">
    <source>
        <dbReference type="Proteomes" id="UP000485058"/>
    </source>
</evidence>
<dbReference type="InterPro" id="IPR011990">
    <property type="entry name" value="TPR-like_helical_dom_sf"/>
</dbReference>
<reference evidence="2 3" key="1">
    <citation type="submission" date="2020-02" db="EMBL/GenBank/DDBJ databases">
        <title>Draft genome sequence of Haematococcus lacustris strain NIES-144.</title>
        <authorList>
            <person name="Morimoto D."/>
            <person name="Nakagawa S."/>
            <person name="Yoshida T."/>
            <person name="Sawayama S."/>
        </authorList>
    </citation>
    <scope>NUCLEOTIDE SEQUENCE [LARGE SCALE GENOMIC DNA]</scope>
    <source>
        <strain evidence="2 3">NIES-144</strain>
    </source>
</reference>
<dbReference type="SMART" id="SM00386">
    <property type="entry name" value="HAT"/>
    <property type="match status" value="2"/>
</dbReference>
<dbReference type="InterPro" id="IPR019734">
    <property type="entry name" value="TPR_rpt"/>
</dbReference>
<dbReference type="AlphaFoldDB" id="A0A699YFP0"/>
<name>A0A699YFP0_HAELA</name>
<dbReference type="Gene3D" id="1.25.40.10">
    <property type="entry name" value="Tetratricopeptide repeat domain"/>
    <property type="match status" value="1"/>
</dbReference>
<keyword evidence="1" id="KW-0802">TPR repeat</keyword>
<dbReference type="Proteomes" id="UP000485058">
    <property type="component" value="Unassembled WGS sequence"/>
</dbReference>
<comment type="caution">
    <text evidence="2">The sequence shown here is derived from an EMBL/GenBank/DDBJ whole genome shotgun (WGS) entry which is preliminary data.</text>
</comment>
<accession>A0A699YFP0</accession>
<gene>
    <name evidence="2" type="ORF">HaLaN_03972</name>
</gene>
<feature type="repeat" description="TPR" evidence="1">
    <location>
        <begin position="35"/>
        <end position="68"/>
    </location>
</feature>
<dbReference type="PANTHER" id="PTHR44917">
    <property type="entry name" value="PROTEIN HIGH CHLOROPHYLL FLUORESCENT 107"/>
    <property type="match status" value="1"/>
</dbReference>